<evidence type="ECO:0000313" key="2">
    <source>
        <dbReference type="EMBL" id="RPA81230.1"/>
    </source>
</evidence>
<protein>
    <submittedName>
        <fullName evidence="2">Uncharacterized protein</fullName>
    </submittedName>
</protein>
<keyword evidence="3" id="KW-1185">Reference proteome</keyword>
<dbReference type="Proteomes" id="UP000275078">
    <property type="component" value="Unassembled WGS sequence"/>
</dbReference>
<organism evidence="2 3">
    <name type="scientific">Ascobolus immersus RN42</name>
    <dbReference type="NCBI Taxonomy" id="1160509"/>
    <lineage>
        <taxon>Eukaryota</taxon>
        <taxon>Fungi</taxon>
        <taxon>Dikarya</taxon>
        <taxon>Ascomycota</taxon>
        <taxon>Pezizomycotina</taxon>
        <taxon>Pezizomycetes</taxon>
        <taxon>Pezizales</taxon>
        <taxon>Ascobolaceae</taxon>
        <taxon>Ascobolus</taxon>
    </lineage>
</organism>
<feature type="compositionally biased region" description="Low complexity" evidence="1">
    <location>
        <begin position="115"/>
        <end position="141"/>
    </location>
</feature>
<gene>
    <name evidence="2" type="ORF">BJ508DRAFT_376565</name>
</gene>
<feature type="region of interest" description="Disordered" evidence="1">
    <location>
        <begin position="107"/>
        <end position="143"/>
    </location>
</feature>
<dbReference type="EMBL" id="ML119681">
    <property type="protein sequence ID" value="RPA81230.1"/>
    <property type="molecule type" value="Genomic_DNA"/>
</dbReference>
<dbReference type="AlphaFoldDB" id="A0A3N4IAR5"/>
<reference evidence="2 3" key="1">
    <citation type="journal article" date="2018" name="Nat. Ecol. Evol.">
        <title>Pezizomycetes genomes reveal the molecular basis of ectomycorrhizal truffle lifestyle.</title>
        <authorList>
            <person name="Murat C."/>
            <person name="Payen T."/>
            <person name="Noel B."/>
            <person name="Kuo A."/>
            <person name="Morin E."/>
            <person name="Chen J."/>
            <person name="Kohler A."/>
            <person name="Krizsan K."/>
            <person name="Balestrini R."/>
            <person name="Da Silva C."/>
            <person name="Montanini B."/>
            <person name="Hainaut M."/>
            <person name="Levati E."/>
            <person name="Barry K.W."/>
            <person name="Belfiori B."/>
            <person name="Cichocki N."/>
            <person name="Clum A."/>
            <person name="Dockter R.B."/>
            <person name="Fauchery L."/>
            <person name="Guy J."/>
            <person name="Iotti M."/>
            <person name="Le Tacon F."/>
            <person name="Lindquist E.A."/>
            <person name="Lipzen A."/>
            <person name="Malagnac F."/>
            <person name="Mello A."/>
            <person name="Molinier V."/>
            <person name="Miyauchi S."/>
            <person name="Poulain J."/>
            <person name="Riccioni C."/>
            <person name="Rubini A."/>
            <person name="Sitrit Y."/>
            <person name="Splivallo R."/>
            <person name="Traeger S."/>
            <person name="Wang M."/>
            <person name="Zifcakova L."/>
            <person name="Wipf D."/>
            <person name="Zambonelli A."/>
            <person name="Paolocci F."/>
            <person name="Nowrousian M."/>
            <person name="Ottonello S."/>
            <person name="Baldrian P."/>
            <person name="Spatafora J.W."/>
            <person name="Henrissat B."/>
            <person name="Nagy L.G."/>
            <person name="Aury J.M."/>
            <person name="Wincker P."/>
            <person name="Grigoriev I.V."/>
            <person name="Bonfante P."/>
            <person name="Martin F.M."/>
        </authorList>
    </citation>
    <scope>NUCLEOTIDE SEQUENCE [LARGE SCALE GENOMIC DNA]</scope>
    <source>
        <strain evidence="2 3">RN42</strain>
    </source>
</reference>
<accession>A0A3N4IAR5</accession>
<proteinExistence type="predicted"/>
<name>A0A3N4IAR5_ASCIM</name>
<evidence type="ECO:0000256" key="1">
    <source>
        <dbReference type="SAM" id="MobiDB-lite"/>
    </source>
</evidence>
<sequence length="290" mass="32703">MAGISEIVQERTLFLKICKITWTGATSHSHIPPYERTTDKKRSAAACIRPVSVVEGENEALLKSIDHLTVSLESAHEATLETEKHTMKEIMEQRKEIEHLLQQLNNNDTQEKTPPHSTISSTTSSTPATTNAPNTPTTSSPPFIPHREVHIFKLLTAHSSDIKSWLDPNHVATTSITYSFPENEKIKAAEIASIEQTLDAFSKLTAEALRFYDGYMTRLREKSGCEWDLVWMKCFTGQFMVELVSREDEKAAQALRQKQVMECVLSKLGDKLEKVILQENYEVEGEDVTV</sequence>
<evidence type="ECO:0000313" key="3">
    <source>
        <dbReference type="Proteomes" id="UP000275078"/>
    </source>
</evidence>